<dbReference type="Pfam" id="PF00582">
    <property type="entry name" value="Usp"/>
    <property type="match status" value="1"/>
</dbReference>
<name>A0A2Z3GJ24_9BACT</name>
<organism evidence="2 3">
    <name type="scientific">Hymenobacter nivis</name>
    <dbReference type="NCBI Taxonomy" id="1850093"/>
    <lineage>
        <taxon>Bacteria</taxon>
        <taxon>Pseudomonadati</taxon>
        <taxon>Bacteroidota</taxon>
        <taxon>Cytophagia</taxon>
        <taxon>Cytophagales</taxon>
        <taxon>Hymenobacteraceae</taxon>
        <taxon>Hymenobacter</taxon>
    </lineage>
</organism>
<dbReference type="Proteomes" id="UP000245999">
    <property type="component" value="Chromosome"/>
</dbReference>
<dbReference type="InterPro" id="IPR014729">
    <property type="entry name" value="Rossmann-like_a/b/a_fold"/>
</dbReference>
<evidence type="ECO:0000313" key="2">
    <source>
        <dbReference type="EMBL" id="AWM31717.1"/>
    </source>
</evidence>
<dbReference type="KEGG" id="hnv:DDQ68_02290"/>
<sequence length="136" mass="14432">MASPLVVLTDFYAVTNHALAYAAGLAVSLKAELVLLHAHHDVLLAPIGLSPYSPISDYTTTQALQALAAEQPVPTHEVSERELPEAVRAAVHRHHPWLLVLGSPDGADTPVEIMTGTAMDLLTTVPYPLLMVPATG</sequence>
<gene>
    <name evidence="2" type="ORF">DDQ68_02290</name>
</gene>
<dbReference type="AlphaFoldDB" id="A0A2Z3GJ24"/>
<dbReference type="EMBL" id="CP029145">
    <property type="protein sequence ID" value="AWM31717.1"/>
    <property type="molecule type" value="Genomic_DNA"/>
</dbReference>
<reference evidence="3" key="1">
    <citation type="submission" date="2018-04" db="EMBL/GenBank/DDBJ databases">
        <title>Complete genome of Antarctic heterotrophic bacterium Hymenobacter nivis.</title>
        <authorList>
            <person name="Terashima M."/>
        </authorList>
    </citation>
    <scope>NUCLEOTIDE SEQUENCE [LARGE SCALE GENOMIC DNA]</scope>
    <source>
        <strain evidence="3">NBRC 111535</strain>
    </source>
</reference>
<dbReference type="Gene3D" id="3.40.50.620">
    <property type="entry name" value="HUPs"/>
    <property type="match status" value="1"/>
</dbReference>
<evidence type="ECO:0000313" key="3">
    <source>
        <dbReference type="Proteomes" id="UP000245999"/>
    </source>
</evidence>
<accession>A0A2Z3GJ24</accession>
<protein>
    <recommendedName>
        <fullName evidence="1">UspA domain-containing protein</fullName>
    </recommendedName>
</protein>
<keyword evidence="3" id="KW-1185">Reference proteome</keyword>
<dbReference type="RefSeq" id="WP_109654453.1">
    <property type="nucleotide sequence ID" value="NZ_CP029145.1"/>
</dbReference>
<feature type="domain" description="UspA" evidence="1">
    <location>
        <begin position="3"/>
        <end position="133"/>
    </location>
</feature>
<dbReference type="SUPFAM" id="SSF52402">
    <property type="entry name" value="Adenine nucleotide alpha hydrolases-like"/>
    <property type="match status" value="1"/>
</dbReference>
<dbReference type="InterPro" id="IPR006016">
    <property type="entry name" value="UspA"/>
</dbReference>
<dbReference type="OrthoDB" id="871451at2"/>
<proteinExistence type="predicted"/>
<evidence type="ECO:0000259" key="1">
    <source>
        <dbReference type="Pfam" id="PF00582"/>
    </source>
</evidence>